<name>A0A1V1NTM0_9BACT</name>
<reference evidence="2" key="1">
    <citation type="submission" date="2012-11" db="EMBL/GenBank/DDBJ databases">
        <authorList>
            <person name="Lucero-Rivera Y.E."/>
            <person name="Tovar-Ramirez D."/>
        </authorList>
    </citation>
    <scope>NUCLEOTIDE SEQUENCE [LARGE SCALE GENOMIC DNA]</scope>
    <source>
        <strain evidence="2">Araruama</strain>
    </source>
</reference>
<accession>A0A1V1NTM0</accession>
<comment type="caution">
    <text evidence="1">The sequence shown here is derived from an EMBL/GenBank/DDBJ whole genome shotgun (WGS) entry which is preliminary data.</text>
</comment>
<dbReference type="Proteomes" id="UP000189670">
    <property type="component" value="Unassembled WGS sequence"/>
</dbReference>
<gene>
    <name evidence="1" type="ORF">OMM_13521</name>
</gene>
<proteinExistence type="predicted"/>
<dbReference type="EMBL" id="ATBP01002385">
    <property type="protein sequence ID" value="ETR65919.1"/>
    <property type="molecule type" value="Genomic_DNA"/>
</dbReference>
<sequence length="130" mass="15153">MIANHAVSNLDSAIIEPERMTEIQAKLWTTMLQFIILWQNQQISFYRHKKFSPIRRALANLTKHNMINVISPNDAPYLIPSSPNGLVISHSVFARIQNNHSQIDFTNREKLQLFIMQTIQQGIFFIYRKG</sequence>
<evidence type="ECO:0000313" key="1">
    <source>
        <dbReference type="EMBL" id="ETR65919.1"/>
    </source>
</evidence>
<protein>
    <submittedName>
        <fullName evidence="1">Uncharacterized protein</fullName>
    </submittedName>
</protein>
<evidence type="ECO:0000313" key="2">
    <source>
        <dbReference type="Proteomes" id="UP000189670"/>
    </source>
</evidence>
<organism evidence="1 2">
    <name type="scientific">Candidatus Magnetoglobus multicellularis str. Araruama</name>
    <dbReference type="NCBI Taxonomy" id="890399"/>
    <lineage>
        <taxon>Bacteria</taxon>
        <taxon>Pseudomonadati</taxon>
        <taxon>Thermodesulfobacteriota</taxon>
        <taxon>Desulfobacteria</taxon>
        <taxon>Desulfobacterales</taxon>
        <taxon>Desulfobacteraceae</taxon>
        <taxon>Candidatus Magnetoglobus</taxon>
    </lineage>
</organism>
<dbReference type="AlphaFoldDB" id="A0A1V1NTM0"/>